<organism evidence="1 2">
    <name type="scientific">Polaromonas aquatica</name>
    <dbReference type="NCBI Taxonomy" id="332657"/>
    <lineage>
        <taxon>Bacteria</taxon>
        <taxon>Pseudomonadati</taxon>
        <taxon>Pseudomonadota</taxon>
        <taxon>Betaproteobacteria</taxon>
        <taxon>Burkholderiales</taxon>
        <taxon>Comamonadaceae</taxon>
        <taxon>Polaromonas</taxon>
    </lineage>
</organism>
<gene>
    <name evidence="1" type="ORF">ACFQND_19485</name>
</gene>
<name>A0ABW1U2R9_9BURK</name>
<proteinExistence type="predicted"/>
<evidence type="ECO:0000313" key="2">
    <source>
        <dbReference type="Proteomes" id="UP001596270"/>
    </source>
</evidence>
<dbReference type="EMBL" id="JBHSRS010000083">
    <property type="protein sequence ID" value="MFC6283415.1"/>
    <property type="molecule type" value="Genomic_DNA"/>
</dbReference>
<dbReference type="Proteomes" id="UP001596270">
    <property type="component" value="Unassembled WGS sequence"/>
</dbReference>
<sequence length="243" mass="26095">MTQHSLQGRTEKEILWFQRRDTLKAAAAWVAMGGFGAAAAQQRSNIVQLTGDALLNGQRLDPQQTILTGDQIQTGPGASLIFVIGNASFQVRQNSMLTVERGSSINTVSLLRLLTGAVASVWGKGSNRTIVMPTLTAGIRGTGVYSEVFADQGGRNYFCNCYGTVDMKSGGDTTVSQAQYHQSFWADPSAARGARLSPANAINHTDEELEFLAGLIEQRTAWQIAGKKGIKDGRGYMEAPPAQ</sequence>
<reference evidence="2" key="1">
    <citation type="journal article" date="2019" name="Int. J. Syst. Evol. Microbiol.">
        <title>The Global Catalogue of Microorganisms (GCM) 10K type strain sequencing project: providing services to taxonomists for standard genome sequencing and annotation.</title>
        <authorList>
            <consortium name="The Broad Institute Genomics Platform"/>
            <consortium name="The Broad Institute Genome Sequencing Center for Infectious Disease"/>
            <person name="Wu L."/>
            <person name="Ma J."/>
        </authorList>
    </citation>
    <scope>NUCLEOTIDE SEQUENCE [LARGE SCALE GENOMIC DNA]</scope>
    <source>
        <strain evidence="2">CCUG 39402</strain>
    </source>
</reference>
<protein>
    <submittedName>
        <fullName evidence="1">Iron dicitrate transport regulator FecR</fullName>
    </submittedName>
</protein>
<keyword evidence="2" id="KW-1185">Reference proteome</keyword>
<comment type="caution">
    <text evidence="1">The sequence shown here is derived from an EMBL/GenBank/DDBJ whole genome shotgun (WGS) entry which is preliminary data.</text>
</comment>
<dbReference type="RefSeq" id="WP_371438041.1">
    <property type="nucleotide sequence ID" value="NZ_JBHSRS010000083.1"/>
</dbReference>
<accession>A0ABW1U2R9</accession>
<evidence type="ECO:0000313" key="1">
    <source>
        <dbReference type="EMBL" id="MFC6283415.1"/>
    </source>
</evidence>